<dbReference type="AlphaFoldDB" id="A0A7W0C6R0"/>
<proteinExistence type="predicted"/>
<sequence length="272" mass="30562">MDQAIASKRIHRRNSMVSIDLQHVPSGIAMGKYQEVNHQIQDIIDTPWKTRRGTKVPKTTEVALGGGAVEIEATFLYADLAQSSKMAKELDRRVAAKLIKCFLASGSKVIQQNGGAIRSFDGDRVMGIFHGDFKNSNAAKCAQQIKYVVHYLIKPKFERKYNSIKNASFSIDHGIGIDTGTVLSVRGGVRGENDLVWIERAPNLAAKLSSLREAPYQTFITARVYNKLNDNAKYGPNWENKWQSRSWNFLGDNLTVYRSSWWWKPGFSGSHP</sequence>
<evidence type="ECO:0000313" key="2">
    <source>
        <dbReference type="Proteomes" id="UP000525298"/>
    </source>
</evidence>
<evidence type="ECO:0000313" key="1">
    <source>
        <dbReference type="EMBL" id="MBA2880186.1"/>
    </source>
</evidence>
<dbReference type="SUPFAM" id="SSF55073">
    <property type="entry name" value="Nucleotide cyclase"/>
    <property type="match status" value="1"/>
</dbReference>
<dbReference type="EMBL" id="JACDUS010000001">
    <property type="protein sequence ID" value="MBA2880186.1"/>
    <property type="molecule type" value="Genomic_DNA"/>
</dbReference>
<dbReference type="Proteomes" id="UP000525298">
    <property type="component" value="Unassembled WGS sequence"/>
</dbReference>
<name>A0A7W0C6R0_9BACT</name>
<protein>
    <submittedName>
        <fullName evidence="1">Class 3 adenylate cyclase</fullName>
    </submittedName>
</protein>
<keyword evidence="2" id="KW-1185">Reference proteome</keyword>
<organism evidence="1 2">
    <name type="scientific">Desulfosalsimonas propionicica</name>
    <dbReference type="NCBI Taxonomy" id="332175"/>
    <lineage>
        <taxon>Bacteria</taxon>
        <taxon>Pseudomonadati</taxon>
        <taxon>Thermodesulfobacteriota</taxon>
        <taxon>Desulfobacteria</taxon>
        <taxon>Desulfobacterales</taxon>
        <taxon>Desulfosalsimonadaceae</taxon>
        <taxon>Desulfosalsimonas</taxon>
    </lineage>
</organism>
<dbReference type="Gene3D" id="3.30.70.1230">
    <property type="entry name" value="Nucleotide cyclase"/>
    <property type="match status" value="1"/>
</dbReference>
<reference evidence="1 2" key="1">
    <citation type="submission" date="2020-07" db="EMBL/GenBank/DDBJ databases">
        <title>Genomic Encyclopedia of Type Strains, Phase IV (KMG-IV): sequencing the most valuable type-strain genomes for metagenomic binning, comparative biology and taxonomic classification.</title>
        <authorList>
            <person name="Goeker M."/>
        </authorList>
    </citation>
    <scope>NUCLEOTIDE SEQUENCE [LARGE SCALE GENOMIC DNA]</scope>
    <source>
        <strain evidence="1 2">DSM 17721</strain>
    </source>
</reference>
<dbReference type="InterPro" id="IPR029787">
    <property type="entry name" value="Nucleotide_cyclase"/>
</dbReference>
<accession>A0A7W0C6R0</accession>
<gene>
    <name evidence="1" type="ORF">HNR65_000493</name>
</gene>
<comment type="caution">
    <text evidence="1">The sequence shown here is derived from an EMBL/GenBank/DDBJ whole genome shotgun (WGS) entry which is preliminary data.</text>
</comment>